<dbReference type="Gene3D" id="3.30.50.10">
    <property type="entry name" value="Erythroid Transcription Factor GATA-1, subunit A"/>
    <property type="match status" value="1"/>
</dbReference>
<dbReference type="InterPro" id="IPR035500">
    <property type="entry name" value="NHR-like_dom_sf"/>
</dbReference>
<dbReference type="GO" id="GO:0008270">
    <property type="term" value="F:zinc ion binding"/>
    <property type="evidence" value="ECO:0007669"/>
    <property type="project" value="UniProtKB-KW"/>
</dbReference>
<keyword evidence="14" id="KW-1185">Reference proteome</keyword>
<dbReference type="InterPro" id="IPR049636">
    <property type="entry name" value="HNF4-like_DBD"/>
</dbReference>
<feature type="region of interest" description="Disordered" evidence="11">
    <location>
        <begin position="392"/>
        <end position="423"/>
    </location>
</feature>
<dbReference type="PROSITE" id="PS51843">
    <property type="entry name" value="NR_LBD"/>
    <property type="match status" value="1"/>
</dbReference>
<dbReference type="InterPro" id="IPR000536">
    <property type="entry name" value="Nucl_hrmn_rcpt_lig-bd"/>
</dbReference>
<name>A0A915ITD2_ROMCU</name>
<dbReference type="AlphaFoldDB" id="A0A915ITD2"/>
<evidence type="ECO:0000256" key="6">
    <source>
        <dbReference type="ARBA" id="ARBA00023015"/>
    </source>
</evidence>
<dbReference type="GO" id="GO:0003700">
    <property type="term" value="F:DNA-binding transcription factor activity"/>
    <property type="evidence" value="ECO:0007669"/>
    <property type="project" value="InterPro"/>
</dbReference>
<organism evidence="14 15">
    <name type="scientific">Romanomermis culicivorax</name>
    <name type="common">Nematode worm</name>
    <dbReference type="NCBI Taxonomy" id="13658"/>
    <lineage>
        <taxon>Eukaryota</taxon>
        <taxon>Metazoa</taxon>
        <taxon>Ecdysozoa</taxon>
        <taxon>Nematoda</taxon>
        <taxon>Enoplea</taxon>
        <taxon>Dorylaimia</taxon>
        <taxon>Mermithida</taxon>
        <taxon>Mermithoidea</taxon>
        <taxon>Mermithidae</taxon>
        <taxon>Romanomermis</taxon>
    </lineage>
</organism>
<keyword evidence="9" id="KW-0675">Receptor</keyword>
<dbReference type="PANTHER" id="PTHR24083">
    <property type="entry name" value="NUCLEAR HORMONE RECEPTOR"/>
    <property type="match status" value="1"/>
</dbReference>
<keyword evidence="8" id="KW-0804">Transcription</keyword>
<keyword evidence="6" id="KW-0805">Transcription regulation</keyword>
<dbReference type="Proteomes" id="UP000887565">
    <property type="component" value="Unplaced"/>
</dbReference>
<comment type="similarity">
    <text evidence="2">Belongs to the nuclear hormone receptor family.</text>
</comment>
<dbReference type="SUPFAM" id="SSF48508">
    <property type="entry name" value="Nuclear receptor ligand-binding domain"/>
    <property type="match status" value="1"/>
</dbReference>
<evidence type="ECO:0000256" key="11">
    <source>
        <dbReference type="SAM" id="MobiDB-lite"/>
    </source>
</evidence>
<feature type="compositionally biased region" description="Polar residues" evidence="11">
    <location>
        <begin position="332"/>
        <end position="347"/>
    </location>
</feature>
<keyword evidence="7" id="KW-0238">DNA-binding</keyword>
<dbReference type="SUPFAM" id="SSF57716">
    <property type="entry name" value="Glucocorticoid receptor-like (DNA-binding domain)"/>
    <property type="match status" value="1"/>
</dbReference>
<evidence type="ECO:0000259" key="12">
    <source>
        <dbReference type="PROSITE" id="PS51030"/>
    </source>
</evidence>
<dbReference type="PRINTS" id="PR00398">
    <property type="entry name" value="STRDHORMONER"/>
</dbReference>
<dbReference type="GO" id="GO:0000978">
    <property type="term" value="F:RNA polymerase II cis-regulatory region sequence-specific DNA binding"/>
    <property type="evidence" value="ECO:0007669"/>
    <property type="project" value="InterPro"/>
</dbReference>
<evidence type="ECO:0000256" key="7">
    <source>
        <dbReference type="ARBA" id="ARBA00023125"/>
    </source>
</evidence>
<dbReference type="SMART" id="SM00399">
    <property type="entry name" value="ZnF_C4"/>
    <property type="match status" value="1"/>
</dbReference>
<dbReference type="Pfam" id="PF00105">
    <property type="entry name" value="zf-C4"/>
    <property type="match status" value="1"/>
</dbReference>
<dbReference type="InterPro" id="IPR001628">
    <property type="entry name" value="Znf_hrmn_rcpt"/>
</dbReference>
<evidence type="ECO:0000256" key="8">
    <source>
        <dbReference type="ARBA" id="ARBA00023163"/>
    </source>
</evidence>
<evidence type="ECO:0000259" key="13">
    <source>
        <dbReference type="PROSITE" id="PS51843"/>
    </source>
</evidence>
<protein>
    <submittedName>
        <fullName evidence="15">Uncharacterized protein</fullName>
    </submittedName>
</protein>
<dbReference type="PROSITE" id="PS51030">
    <property type="entry name" value="NUCLEAR_REC_DBD_2"/>
    <property type="match status" value="1"/>
</dbReference>
<keyword evidence="4" id="KW-0863">Zinc-finger</keyword>
<feature type="domain" description="NR LBD" evidence="13">
    <location>
        <begin position="360"/>
        <end position="465"/>
    </location>
</feature>
<evidence type="ECO:0000256" key="10">
    <source>
        <dbReference type="ARBA" id="ARBA00023242"/>
    </source>
</evidence>
<evidence type="ECO:0000256" key="2">
    <source>
        <dbReference type="ARBA" id="ARBA00005993"/>
    </source>
</evidence>
<dbReference type="GO" id="GO:0005634">
    <property type="term" value="C:nucleus"/>
    <property type="evidence" value="ECO:0007669"/>
    <property type="project" value="UniProtKB-SubCell"/>
</dbReference>
<keyword evidence="10" id="KW-0539">Nucleus</keyword>
<dbReference type="Gene3D" id="1.10.565.10">
    <property type="entry name" value="Retinoid X Receptor"/>
    <property type="match status" value="1"/>
</dbReference>
<evidence type="ECO:0000313" key="14">
    <source>
        <dbReference type="Proteomes" id="UP000887565"/>
    </source>
</evidence>
<feature type="region of interest" description="Disordered" evidence="11">
    <location>
        <begin position="330"/>
        <end position="359"/>
    </location>
</feature>
<keyword evidence="3" id="KW-0479">Metal-binding</keyword>
<dbReference type="InterPro" id="IPR001723">
    <property type="entry name" value="Nuclear_hrmn_rcpt"/>
</dbReference>
<dbReference type="CDD" id="cd06960">
    <property type="entry name" value="NR_DBD_HNF4A"/>
    <property type="match status" value="1"/>
</dbReference>
<evidence type="ECO:0000256" key="5">
    <source>
        <dbReference type="ARBA" id="ARBA00022833"/>
    </source>
</evidence>
<reference evidence="15" key="1">
    <citation type="submission" date="2022-11" db="UniProtKB">
        <authorList>
            <consortium name="WormBaseParasite"/>
        </authorList>
    </citation>
    <scope>IDENTIFICATION</scope>
</reference>
<dbReference type="WBParaSite" id="nRc.2.0.1.t16639-RA">
    <property type="protein sequence ID" value="nRc.2.0.1.t16639-RA"/>
    <property type="gene ID" value="nRc.2.0.1.g16639"/>
</dbReference>
<dbReference type="FunFam" id="3.30.50.10:FF:000030">
    <property type="entry name" value="Nuclear Hormone Receptor family"/>
    <property type="match status" value="1"/>
</dbReference>
<dbReference type="InterPro" id="IPR013088">
    <property type="entry name" value="Znf_NHR/GATA"/>
</dbReference>
<evidence type="ECO:0000256" key="1">
    <source>
        <dbReference type="ARBA" id="ARBA00004123"/>
    </source>
</evidence>
<evidence type="ECO:0000313" key="15">
    <source>
        <dbReference type="WBParaSite" id="nRc.2.0.1.t16639-RA"/>
    </source>
</evidence>
<dbReference type="PRINTS" id="PR00047">
    <property type="entry name" value="STROIDFINGER"/>
</dbReference>
<sequence length="465" mass="50945">MSRMECDAQDRNNSPILTVNDRQSILAMNQNGSEFIINNGDSSSSQMGGELSAFHAPQAVIFDRYANSSVDSSFSKQKRLYDQCSTADKSFVQCTARSEREEGECLPRGSERKLVGSPTSAKAVNIYGPCRICSDRATGKHYGAHSCDGCKGFFRRTVRKSHNYTCRFKNKCLIDRDKRNTCRHCRYAKCLNAGMKPEAVQTERDHIRCTRISADDRSSSRSPPHLVTTSPEDNVGRVSPQRPPAAIADKQCLPATTARRPLTVHRMCSDSALDMRARDDASSKGDTNLLIGQLMNAEFMAKQTTNNSSATHRTHGHAMVHCVHQTFGGQKATGSDLSNTTVRAQNQQKDKAETQEIGIEHQPIIASALSIDSETPTQLATTHCDARIINEANTGDQVNGTPVVAAGRPRNNSSGSSSSASSAEPRLASIHDLAEAIKQQLLLLVEWAKALPPFMELHMDDQVHV</sequence>
<accession>A0A915ITD2</accession>
<feature type="region of interest" description="Disordered" evidence="11">
    <location>
        <begin position="212"/>
        <end position="238"/>
    </location>
</feature>
<dbReference type="InterPro" id="IPR050274">
    <property type="entry name" value="Nuclear_hormone_rcpt_NR2"/>
</dbReference>
<evidence type="ECO:0000256" key="4">
    <source>
        <dbReference type="ARBA" id="ARBA00022771"/>
    </source>
</evidence>
<keyword evidence="5" id="KW-0862">Zinc</keyword>
<evidence type="ECO:0000256" key="9">
    <source>
        <dbReference type="ARBA" id="ARBA00023170"/>
    </source>
</evidence>
<proteinExistence type="inferred from homology"/>
<comment type="subcellular location">
    <subcellularLocation>
        <location evidence="1">Nucleus</location>
    </subcellularLocation>
</comment>
<dbReference type="PROSITE" id="PS00031">
    <property type="entry name" value="NUCLEAR_REC_DBD_1"/>
    <property type="match status" value="1"/>
</dbReference>
<evidence type="ECO:0000256" key="3">
    <source>
        <dbReference type="ARBA" id="ARBA00022723"/>
    </source>
</evidence>
<feature type="domain" description="Nuclear receptor" evidence="12">
    <location>
        <begin position="127"/>
        <end position="202"/>
    </location>
</feature>
<feature type="compositionally biased region" description="Low complexity" evidence="11">
    <location>
        <begin position="413"/>
        <end position="423"/>
    </location>
</feature>
<dbReference type="Pfam" id="PF00104">
    <property type="entry name" value="Hormone_recep"/>
    <property type="match status" value="1"/>
</dbReference>